<gene>
    <name evidence="7" type="ORF">CPB83DRAFT_106917</name>
</gene>
<feature type="compositionally biased region" description="Basic and acidic residues" evidence="5">
    <location>
        <begin position="768"/>
        <end position="781"/>
    </location>
</feature>
<feature type="compositionally biased region" description="Low complexity" evidence="5">
    <location>
        <begin position="576"/>
        <end position="586"/>
    </location>
</feature>
<comment type="caution">
    <text evidence="7">The sequence shown here is derived from an EMBL/GenBank/DDBJ whole genome shotgun (WGS) entry which is preliminary data.</text>
</comment>
<feature type="transmembrane region" description="Helical" evidence="6">
    <location>
        <begin position="256"/>
        <end position="279"/>
    </location>
</feature>
<evidence type="ECO:0000256" key="5">
    <source>
        <dbReference type="SAM" id="MobiDB-lite"/>
    </source>
</evidence>
<reference evidence="7" key="1">
    <citation type="submission" date="2020-11" db="EMBL/GenBank/DDBJ databases">
        <authorList>
            <consortium name="DOE Joint Genome Institute"/>
            <person name="Ahrendt S."/>
            <person name="Riley R."/>
            <person name="Andreopoulos W."/>
            <person name="Labutti K."/>
            <person name="Pangilinan J."/>
            <person name="Ruiz-Duenas F.J."/>
            <person name="Barrasa J.M."/>
            <person name="Sanchez-Garcia M."/>
            <person name="Camarero S."/>
            <person name="Miyauchi S."/>
            <person name="Serrano A."/>
            <person name="Linde D."/>
            <person name="Babiker R."/>
            <person name="Drula E."/>
            <person name="Ayuso-Fernandez I."/>
            <person name="Pacheco R."/>
            <person name="Padilla G."/>
            <person name="Ferreira P."/>
            <person name="Barriuso J."/>
            <person name="Kellner H."/>
            <person name="Castanera R."/>
            <person name="Alfaro M."/>
            <person name="Ramirez L."/>
            <person name="Pisabarro A.G."/>
            <person name="Kuo A."/>
            <person name="Tritt A."/>
            <person name="Lipzen A."/>
            <person name="He G."/>
            <person name="Yan M."/>
            <person name="Ng V."/>
            <person name="Cullen D."/>
            <person name="Martin F."/>
            <person name="Rosso M.-N."/>
            <person name="Henrissat B."/>
            <person name="Hibbett D."/>
            <person name="Martinez A.T."/>
            <person name="Grigoriev I.V."/>
        </authorList>
    </citation>
    <scope>NUCLEOTIDE SEQUENCE</scope>
    <source>
        <strain evidence="7">CBS 506.95</strain>
    </source>
</reference>
<dbReference type="SMART" id="SM01417">
    <property type="entry name" value="Solute_trans_a"/>
    <property type="match status" value="1"/>
</dbReference>
<keyword evidence="2 6" id="KW-0812">Transmembrane</keyword>
<dbReference type="InterPro" id="IPR005178">
    <property type="entry name" value="Ostalpha/TMEM184C"/>
</dbReference>
<feature type="compositionally biased region" description="Basic and acidic residues" evidence="5">
    <location>
        <begin position="651"/>
        <end position="669"/>
    </location>
</feature>
<evidence type="ECO:0000256" key="3">
    <source>
        <dbReference type="ARBA" id="ARBA00022989"/>
    </source>
</evidence>
<sequence length="781" mass="87220">MTTTTVGGAGTRLPTVLLALAGVSTFVAVVVSTISILLQLRNYRKPNLQRMVVRIMVMVPLYGISSLISLFSVEAAFFIDAIRDIYEAFVIYCFFVLLLSYLGDERSLLILLHGRPPKEPVFPVNIFKREIDVSDPYTFLFLKRGILQYVQIKPILAITTMILKAVGKFNEGDFRANSGYLYVSIVYNVSICLALYCLAMFWVVVNDDLKPFRPVPKFLCVKGILFFSFWQSVGISTLVAAGVITKLGPYTNPEKVSVGLNDLLICLEMPLFAIAHNYAFSYRDFIDPQHTFVARMPMYHAFRDAFGLKDVVEDSKATLRGEGMDYREFEPAEGLIHQGVGLDNRIRAGLRYSKGGQKKYWLPRTTKDTRPPGRAERAVNKAIHKVAGDDDVHAPLLREQADDVVHLAPDMVDEPEDTIWDADQEESGYELPFGDIDEIDEELFDHSKKYLFGDYNYPTIDVSSESARVSMWTEEERVLRDERGAWFSPIRGAKGVEALKQREGFSWQGYGAVGNTSSQTKDKKQPTQFYAHDDSRIIDHDQERETAAASTSKDHAMRWTKTNKTGDSPGSRSRKTSQTQTEQQSSPHVNVKIHRTSSARGTPSPVAGPSVSGLSSSPHIRSPPSMSRNISQRSDSGSPILPPDAVDLVVEDPHAAEDAQAHERRKGEPMMRGSGLRKVYKRGFVARQEGAGDNVVAEGQVEIEEPGDDSKRRVEVGEQVTEVVVEEERRQSKGDESSTPGQWTAADKVEGVVARSGTPPLHAQIETYRYEDIPDDHNPWA</sequence>
<feature type="transmembrane region" description="Helical" evidence="6">
    <location>
        <begin position="59"/>
        <end position="79"/>
    </location>
</feature>
<evidence type="ECO:0000313" key="7">
    <source>
        <dbReference type="EMBL" id="KAF9531483.1"/>
    </source>
</evidence>
<feature type="compositionally biased region" description="Polar residues" evidence="5">
    <location>
        <begin position="612"/>
        <end position="637"/>
    </location>
</feature>
<organism evidence="7 8">
    <name type="scientific">Crepidotus variabilis</name>
    <dbReference type="NCBI Taxonomy" id="179855"/>
    <lineage>
        <taxon>Eukaryota</taxon>
        <taxon>Fungi</taxon>
        <taxon>Dikarya</taxon>
        <taxon>Basidiomycota</taxon>
        <taxon>Agaricomycotina</taxon>
        <taxon>Agaricomycetes</taxon>
        <taxon>Agaricomycetidae</taxon>
        <taxon>Agaricales</taxon>
        <taxon>Agaricineae</taxon>
        <taxon>Crepidotaceae</taxon>
        <taxon>Crepidotus</taxon>
    </lineage>
</organism>
<keyword evidence="8" id="KW-1185">Reference proteome</keyword>
<accession>A0A9P6JT15</accession>
<evidence type="ECO:0000256" key="2">
    <source>
        <dbReference type="ARBA" id="ARBA00022692"/>
    </source>
</evidence>
<keyword evidence="3 6" id="KW-1133">Transmembrane helix</keyword>
<dbReference type="AlphaFoldDB" id="A0A9P6JT15"/>
<feature type="transmembrane region" description="Helical" evidence="6">
    <location>
        <begin position="16"/>
        <end position="38"/>
    </location>
</feature>
<feature type="region of interest" description="Disordered" evidence="5">
    <location>
        <begin position="508"/>
        <end position="674"/>
    </location>
</feature>
<feature type="region of interest" description="Disordered" evidence="5">
    <location>
        <begin position="724"/>
        <end position="781"/>
    </location>
</feature>
<feature type="transmembrane region" description="Helical" evidence="6">
    <location>
        <begin position="180"/>
        <end position="204"/>
    </location>
</feature>
<evidence type="ECO:0000256" key="1">
    <source>
        <dbReference type="ARBA" id="ARBA00004141"/>
    </source>
</evidence>
<evidence type="ECO:0000256" key="4">
    <source>
        <dbReference type="ARBA" id="ARBA00023136"/>
    </source>
</evidence>
<dbReference type="EMBL" id="MU157835">
    <property type="protein sequence ID" value="KAF9531483.1"/>
    <property type="molecule type" value="Genomic_DNA"/>
</dbReference>
<feature type="transmembrane region" description="Helical" evidence="6">
    <location>
        <begin position="85"/>
        <end position="103"/>
    </location>
</feature>
<dbReference type="OrthoDB" id="5348404at2759"/>
<dbReference type="GO" id="GO:0016020">
    <property type="term" value="C:membrane"/>
    <property type="evidence" value="ECO:0007669"/>
    <property type="project" value="UniProtKB-SubCell"/>
</dbReference>
<proteinExistence type="predicted"/>
<comment type="subcellular location">
    <subcellularLocation>
        <location evidence="1">Membrane</location>
        <topology evidence="1">Multi-pass membrane protein</topology>
    </subcellularLocation>
</comment>
<feature type="compositionally biased region" description="Polar residues" evidence="5">
    <location>
        <begin position="560"/>
        <end position="570"/>
    </location>
</feature>
<feature type="compositionally biased region" description="Basic and acidic residues" evidence="5">
    <location>
        <begin position="520"/>
        <end position="557"/>
    </location>
</feature>
<protein>
    <submittedName>
        <fullName evidence="7">DUF300 domain-containing protein</fullName>
    </submittedName>
</protein>
<keyword evidence="4 6" id="KW-0472">Membrane</keyword>
<feature type="compositionally biased region" description="Basic and acidic residues" evidence="5">
    <location>
        <begin position="726"/>
        <end position="736"/>
    </location>
</feature>
<name>A0A9P6JT15_9AGAR</name>
<feature type="transmembrane region" description="Helical" evidence="6">
    <location>
        <begin position="224"/>
        <end position="244"/>
    </location>
</feature>
<dbReference type="Proteomes" id="UP000807306">
    <property type="component" value="Unassembled WGS sequence"/>
</dbReference>
<evidence type="ECO:0000256" key="6">
    <source>
        <dbReference type="SAM" id="Phobius"/>
    </source>
</evidence>
<dbReference type="PANTHER" id="PTHR23423">
    <property type="entry name" value="ORGANIC SOLUTE TRANSPORTER-RELATED"/>
    <property type="match status" value="1"/>
</dbReference>
<evidence type="ECO:0000313" key="8">
    <source>
        <dbReference type="Proteomes" id="UP000807306"/>
    </source>
</evidence>
<dbReference type="Pfam" id="PF03619">
    <property type="entry name" value="Solute_trans_a"/>
    <property type="match status" value="1"/>
</dbReference>